<evidence type="ECO:0008006" key="4">
    <source>
        <dbReference type="Google" id="ProtNLM"/>
    </source>
</evidence>
<keyword evidence="1" id="KW-0732">Signal</keyword>
<proteinExistence type="predicted"/>
<dbReference type="EMBL" id="LLXS01000008">
    <property type="protein sequence ID" value="KRG44301.1"/>
    <property type="molecule type" value="Genomic_DNA"/>
</dbReference>
<accession>A0A0R0AH33</accession>
<dbReference type="Proteomes" id="UP000050836">
    <property type="component" value="Unassembled WGS sequence"/>
</dbReference>
<feature type="signal peptide" evidence="1">
    <location>
        <begin position="1"/>
        <end position="22"/>
    </location>
</feature>
<comment type="caution">
    <text evidence="2">The sequence shown here is derived from an EMBL/GenBank/DDBJ whole genome shotgun (WGS) entry which is preliminary data.</text>
</comment>
<dbReference type="Pfam" id="PF09916">
    <property type="entry name" value="DUF2145"/>
    <property type="match status" value="1"/>
</dbReference>
<feature type="chain" id="PRO_5006390755" description="DUF2145 domain-containing protein" evidence="1">
    <location>
        <begin position="23"/>
        <end position="281"/>
    </location>
</feature>
<protein>
    <recommendedName>
        <fullName evidence="4">DUF2145 domain-containing protein</fullName>
    </recommendedName>
</protein>
<dbReference type="AlphaFoldDB" id="A0A0R0AH33"/>
<evidence type="ECO:0000313" key="3">
    <source>
        <dbReference type="Proteomes" id="UP000050836"/>
    </source>
</evidence>
<sequence>MNHRFPLVLALGIATLAPVANAQPPTCTPRYPPPTTIAAMFDMAAITADTLDALPGVEVAIAARGGQDLRRYGLRHSHLAFLVRNEAGSWDVLHLLNRCKSGSSDLYREGLVNLLGESAISTDLRVGIPKPAVQAALRQLLAGEAAAARALHQPRYSMLAWPGGSDYQNSNQWILEVTAAAMAQVEDGRTLGNRDAALAWLKHKDFRPSRLHIGLGKRLGARLFADNVAVTDHPASERVSGNYSVVTVESVFDFLHQHGALERELSIAHQRIAAPAASSSP</sequence>
<name>A0A0R0AH33_9GAMM</name>
<organism evidence="2 3">
    <name type="scientific">Stenotrophomonas pictorum JCM 9942</name>
    <dbReference type="NCBI Taxonomy" id="1236960"/>
    <lineage>
        <taxon>Bacteria</taxon>
        <taxon>Pseudomonadati</taxon>
        <taxon>Pseudomonadota</taxon>
        <taxon>Gammaproteobacteria</taxon>
        <taxon>Lysobacterales</taxon>
        <taxon>Lysobacteraceae</taxon>
        <taxon>Stenotrophomonas</taxon>
    </lineage>
</organism>
<keyword evidence="3" id="KW-1185">Reference proteome</keyword>
<dbReference type="RefSeq" id="WP_057505761.1">
    <property type="nucleotide sequence ID" value="NZ_LLXS01000008.1"/>
</dbReference>
<evidence type="ECO:0000313" key="2">
    <source>
        <dbReference type="EMBL" id="KRG44301.1"/>
    </source>
</evidence>
<dbReference type="InterPro" id="IPR014547">
    <property type="entry name" value="UCP028477"/>
</dbReference>
<reference evidence="2 3" key="1">
    <citation type="submission" date="2015-10" db="EMBL/GenBank/DDBJ databases">
        <title>Genome sequencing and analysis of members of genus Stenotrophomonas.</title>
        <authorList>
            <person name="Patil P.P."/>
            <person name="Midha S."/>
            <person name="Patil P.B."/>
        </authorList>
    </citation>
    <scope>NUCLEOTIDE SEQUENCE [LARGE SCALE GENOMIC DNA]</scope>
    <source>
        <strain evidence="2 3">JCM 9942</strain>
    </source>
</reference>
<dbReference type="PIRSF" id="PIRSF028477">
    <property type="entry name" value="UCP028477"/>
    <property type="match status" value="1"/>
</dbReference>
<evidence type="ECO:0000256" key="1">
    <source>
        <dbReference type="SAM" id="SignalP"/>
    </source>
</evidence>
<gene>
    <name evidence="2" type="ORF">ARC78_05800</name>
</gene>